<dbReference type="InterPro" id="IPR000277">
    <property type="entry name" value="Cys/Met-Metab_PyrdxlP-dep_enz"/>
</dbReference>
<sequence>MNSSKVAPLTTPIHETTAFRFESAAAVEAYVEGRSDDYFYSRYENPTVEAVEKSVAELEGAEAGLIFSSGMAATLTTLVSLLKSDDEIVCCSAIYGGTYRLLRDVLSDFGVRTRFVGLDELKAPANVLSEATRVLWFESPINPTLRCLDIAAISSACRERGVVSIIDNTFASPLNQSPLEMGVDICMHSATKYLNGHSDLIAGAIAGRDDLITPIGLA</sequence>
<organism evidence="3">
    <name type="scientific">marine metagenome</name>
    <dbReference type="NCBI Taxonomy" id="408172"/>
    <lineage>
        <taxon>unclassified sequences</taxon>
        <taxon>metagenomes</taxon>
        <taxon>ecological metagenomes</taxon>
    </lineage>
</organism>
<protein>
    <recommendedName>
        <fullName evidence="4">Aminotransferase class I/classII domain-containing protein</fullName>
    </recommendedName>
</protein>
<dbReference type="Pfam" id="PF01053">
    <property type="entry name" value="Cys_Met_Meta_PP"/>
    <property type="match status" value="1"/>
</dbReference>
<dbReference type="SUPFAM" id="SSF53383">
    <property type="entry name" value="PLP-dependent transferases"/>
    <property type="match status" value="1"/>
</dbReference>
<dbReference type="GO" id="GO:0016846">
    <property type="term" value="F:carbon-sulfur lyase activity"/>
    <property type="evidence" value="ECO:0007669"/>
    <property type="project" value="TreeGrafter"/>
</dbReference>
<gene>
    <name evidence="3" type="ORF">METZ01_LOCUS17377</name>
</gene>
<dbReference type="PANTHER" id="PTHR11808">
    <property type="entry name" value="TRANS-SULFURATION ENZYME FAMILY MEMBER"/>
    <property type="match status" value="1"/>
</dbReference>
<dbReference type="InterPro" id="IPR015421">
    <property type="entry name" value="PyrdxlP-dep_Trfase_major"/>
</dbReference>
<dbReference type="InterPro" id="IPR054542">
    <property type="entry name" value="Cys_met_metab_PP"/>
</dbReference>
<accession>A0A381PGD7</accession>
<dbReference type="GO" id="GO:0019346">
    <property type="term" value="P:transsulfuration"/>
    <property type="evidence" value="ECO:0007669"/>
    <property type="project" value="InterPro"/>
</dbReference>
<evidence type="ECO:0000256" key="1">
    <source>
        <dbReference type="ARBA" id="ARBA00001933"/>
    </source>
</evidence>
<dbReference type="GO" id="GO:0030170">
    <property type="term" value="F:pyridoxal phosphate binding"/>
    <property type="evidence" value="ECO:0007669"/>
    <property type="project" value="InterPro"/>
</dbReference>
<evidence type="ECO:0000256" key="2">
    <source>
        <dbReference type="ARBA" id="ARBA00022898"/>
    </source>
</evidence>
<dbReference type="FunFam" id="3.40.640.10:FF:000046">
    <property type="entry name" value="Cystathionine gamma-lyase"/>
    <property type="match status" value="1"/>
</dbReference>
<comment type="cofactor">
    <cofactor evidence="1">
        <name>pyridoxal 5'-phosphate</name>
        <dbReference type="ChEBI" id="CHEBI:597326"/>
    </cofactor>
</comment>
<proteinExistence type="predicted"/>
<evidence type="ECO:0008006" key="4">
    <source>
        <dbReference type="Google" id="ProtNLM"/>
    </source>
</evidence>
<feature type="non-terminal residue" evidence="3">
    <location>
        <position position="218"/>
    </location>
</feature>
<keyword evidence="2" id="KW-0663">Pyridoxal phosphate</keyword>
<reference evidence="3" key="1">
    <citation type="submission" date="2018-05" db="EMBL/GenBank/DDBJ databases">
        <authorList>
            <person name="Lanie J.A."/>
            <person name="Ng W.-L."/>
            <person name="Kazmierczak K.M."/>
            <person name="Andrzejewski T.M."/>
            <person name="Davidsen T.M."/>
            <person name="Wayne K.J."/>
            <person name="Tettelin H."/>
            <person name="Glass J.I."/>
            <person name="Rusch D."/>
            <person name="Podicherti R."/>
            <person name="Tsui H.-C.T."/>
            <person name="Winkler M.E."/>
        </authorList>
    </citation>
    <scope>NUCLEOTIDE SEQUENCE</scope>
</reference>
<evidence type="ECO:0000313" key="3">
    <source>
        <dbReference type="EMBL" id="SUZ64523.1"/>
    </source>
</evidence>
<dbReference type="GO" id="GO:0005737">
    <property type="term" value="C:cytoplasm"/>
    <property type="evidence" value="ECO:0007669"/>
    <property type="project" value="TreeGrafter"/>
</dbReference>
<dbReference type="AlphaFoldDB" id="A0A381PGD7"/>
<dbReference type="Gene3D" id="3.40.640.10">
    <property type="entry name" value="Type I PLP-dependent aspartate aminotransferase-like (Major domain)"/>
    <property type="match status" value="1"/>
</dbReference>
<dbReference type="PROSITE" id="PS00868">
    <property type="entry name" value="CYS_MET_METAB_PP"/>
    <property type="match status" value="1"/>
</dbReference>
<dbReference type="EMBL" id="UINC01000936">
    <property type="protein sequence ID" value="SUZ64523.1"/>
    <property type="molecule type" value="Genomic_DNA"/>
</dbReference>
<name>A0A381PGD7_9ZZZZ</name>
<dbReference type="InterPro" id="IPR015424">
    <property type="entry name" value="PyrdxlP-dep_Trfase"/>
</dbReference>